<dbReference type="EMBL" id="CP011125">
    <property type="protein sequence ID" value="AKF07966.1"/>
    <property type="molecule type" value="Genomic_DNA"/>
</dbReference>
<evidence type="ECO:0000256" key="1">
    <source>
        <dbReference type="SAM" id="MobiDB-lite"/>
    </source>
</evidence>
<dbReference type="KEGG" id="samy:DB32_005115"/>
<dbReference type="AlphaFoldDB" id="A0A0F6YK56"/>
<dbReference type="STRING" id="927083.DB32_005115"/>
<protein>
    <recommendedName>
        <fullName evidence="4">Cytochrome c domain-containing protein</fullName>
    </recommendedName>
</protein>
<keyword evidence="3" id="KW-1185">Reference proteome</keyword>
<reference evidence="2 3" key="1">
    <citation type="submission" date="2015-03" db="EMBL/GenBank/DDBJ databases">
        <title>Genome assembly of Sandaracinus amylolyticus DSM 53668.</title>
        <authorList>
            <person name="Sharma G."/>
            <person name="Subramanian S."/>
        </authorList>
    </citation>
    <scope>NUCLEOTIDE SEQUENCE [LARGE SCALE GENOMIC DNA]</scope>
    <source>
        <strain evidence="2 3">DSM 53668</strain>
    </source>
</reference>
<organism evidence="2 3">
    <name type="scientific">Sandaracinus amylolyticus</name>
    <dbReference type="NCBI Taxonomy" id="927083"/>
    <lineage>
        <taxon>Bacteria</taxon>
        <taxon>Pseudomonadati</taxon>
        <taxon>Myxococcota</taxon>
        <taxon>Polyangia</taxon>
        <taxon>Polyangiales</taxon>
        <taxon>Sandaracinaceae</taxon>
        <taxon>Sandaracinus</taxon>
    </lineage>
</organism>
<feature type="compositionally biased region" description="Gly residues" evidence="1">
    <location>
        <begin position="59"/>
        <end position="76"/>
    </location>
</feature>
<sequence>MLGAIVCASAMMGCAGDDDGDPMNDAGTGGSDSGMQSMTDAGGDTEDSGTAPVDAGRADSGGGGSDAGVDGGGGDDGPTFAELRAELSSCTSCHSGGGRAGLTLSGSDEDVYAELVDEERTHDSCNEHDVRVVPNDPESSVLYLRTHGTDCGSTMPANATQRQLIEDWINAGAPGPT</sequence>
<name>A0A0F6YK56_9BACT</name>
<dbReference type="Proteomes" id="UP000034883">
    <property type="component" value="Chromosome"/>
</dbReference>
<gene>
    <name evidence="2" type="ORF">DB32_005115</name>
</gene>
<evidence type="ECO:0008006" key="4">
    <source>
        <dbReference type="Google" id="ProtNLM"/>
    </source>
</evidence>
<proteinExistence type="predicted"/>
<feature type="region of interest" description="Disordered" evidence="1">
    <location>
        <begin position="17"/>
        <end position="82"/>
    </location>
</feature>
<accession>A0A0F6YK56</accession>
<evidence type="ECO:0000313" key="3">
    <source>
        <dbReference type="Proteomes" id="UP000034883"/>
    </source>
</evidence>
<evidence type="ECO:0000313" key="2">
    <source>
        <dbReference type="EMBL" id="AKF07966.1"/>
    </source>
</evidence>